<dbReference type="EMBL" id="JMIR01000023">
    <property type="protein sequence ID" value="KEO82375.1"/>
    <property type="molecule type" value="Genomic_DNA"/>
</dbReference>
<accession>A0A074LPF2</accession>
<dbReference type="SMART" id="SM00530">
    <property type="entry name" value="HTH_XRE"/>
    <property type="match status" value="1"/>
</dbReference>
<dbReference type="Gene3D" id="1.25.40.10">
    <property type="entry name" value="Tetratricopeptide repeat domain"/>
    <property type="match status" value="2"/>
</dbReference>
<dbReference type="SUPFAM" id="SSF47413">
    <property type="entry name" value="lambda repressor-like DNA-binding domains"/>
    <property type="match status" value="1"/>
</dbReference>
<reference evidence="3 4" key="1">
    <citation type="journal article" date="2013" name="Int. J. Syst. Evol. Microbiol.">
        <title>Tumebacillus flagellatus sp. nov., an alpha-amylase/pullulanase-producing bacterium isolated from cassava wastewater.</title>
        <authorList>
            <person name="Wang Q."/>
            <person name="Xie N."/>
            <person name="Qin Y."/>
            <person name="Shen N."/>
            <person name="Zhu J."/>
            <person name="Mi H."/>
            <person name="Huang R."/>
        </authorList>
    </citation>
    <scope>NUCLEOTIDE SEQUENCE [LARGE SCALE GENOMIC DNA]</scope>
    <source>
        <strain evidence="3 4">GST4</strain>
    </source>
</reference>
<name>A0A074LPF2_9BACL</name>
<feature type="repeat" description="TPR" evidence="1">
    <location>
        <begin position="319"/>
        <end position="352"/>
    </location>
</feature>
<feature type="domain" description="HTH cro/C1-type" evidence="2">
    <location>
        <begin position="16"/>
        <end position="69"/>
    </location>
</feature>
<dbReference type="SMART" id="SM00028">
    <property type="entry name" value="TPR"/>
    <property type="match status" value="5"/>
</dbReference>
<gene>
    <name evidence="3" type="ORF">EL26_15735</name>
</gene>
<protein>
    <recommendedName>
        <fullName evidence="2">HTH cro/C1-type domain-containing protein</fullName>
    </recommendedName>
</protein>
<dbReference type="Proteomes" id="UP000027931">
    <property type="component" value="Unassembled WGS sequence"/>
</dbReference>
<comment type="caution">
    <text evidence="3">The sequence shown here is derived from an EMBL/GenBank/DDBJ whole genome shotgun (WGS) entry which is preliminary data.</text>
</comment>
<dbReference type="RefSeq" id="WP_038090568.1">
    <property type="nucleotide sequence ID" value="NZ_JMIR01000023.1"/>
</dbReference>
<organism evidence="3 4">
    <name type="scientific">Tumebacillus flagellatus</name>
    <dbReference type="NCBI Taxonomy" id="1157490"/>
    <lineage>
        <taxon>Bacteria</taxon>
        <taxon>Bacillati</taxon>
        <taxon>Bacillota</taxon>
        <taxon>Bacilli</taxon>
        <taxon>Bacillales</taxon>
        <taxon>Alicyclobacillaceae</taxon>
        <taxon>Tumebacillus</taxon>
    </lineage>
</organism>
<evidence type="ECO:0000256" key="1">
    <source>
        <dbReference type="PROSITE-ProRule" id="PRU00339"/>
    </source>
</evidence>
<dbReference type="InterPro" id="IPR019734">
    <property type="entry name" value="TPR_rpt"/>
</dbReference>
<dbReference type="PROSITE" id="PS50943">
    <property type="entry name" value="HTH_CROC1"/>
    <property type="match status" value="1"/>
</dbReference>
<dbReference type="GO" id="GO:0003677">
    <property type="term" value="F:DNA binding"/>
    <property type="evidence" value="ECO:0007669"/>
    <property type="project" value="InterPro"/>
</dbReference>
<dbReference type="InterPro" id="IPR011990">
    <property type="entry name" value="TPR-like_helical_dom_sf"/>
</dbReference>
<dbReference type="CDD" id="cd00093">
    <property type="entry name" value="HTH_XRE"/>
    <property type="match status" value="1"/>
</dbReference>
<dbReference type="SUPFAM" id="SSF48452">
    <property type="entry name" value="TPR-like"/>
    <property type="match status" value="1"/>
</dbReference>
<dbReference type="PANTHER" id="PTHR37038">
    <property type="entry name" value="TRANSCRIPTIONAL REGULATOR-RELATED"/>
    <property type="match status" value="1"/>
</dbReference>
<evidence type="ECO:0000259" key="2">
    <source>
        <dbReference type="PROSITE" id="PS50943"/>
    </source>
</evidence>
<evidence type="ECO:0000313" key="3">
    <source>
        <dbReference type="EMBL" id="KEO82375.1"/>
    </source>
</evidence>
<keyword evidence="1" id="KW-0802">TPR repeat</keyword>
<dbReference type="STRING" id="1157490.EL26_15735"/>
<dbReference type="InterPro" id="IPR053163">
    <property type="entry name" value="HTH-type_regulator_Rgg"/>
</dbReference>
<dbReference type="eggNOG" id="ENOG5033KYH">
    <property type="taxonomic scope" value="Bacteria"/>
</dbReference>
<dbReference type="InterPro" id="IPR001387">
    <property type="entry name" value="Cro/C1-type_HTH"/>
</dbReference>
<dbReference type="AlphaFoldDB" id="A0A074LPF2"/>
<dbReference type="PROSITE" id="PS50005">
    <property type="entry name" value="TPR"/>
    <property type="match status" value="1"/>
</dbReference>
<keyword evidence="4" id="KW-1185">Reference proteome</keyword>
<dbReference type="PANTHER" id="PTHR37038:SF14">
    <property type="entry name" value="TRANSCRIPTIONAL ACTIVATOR"/>
    <property type="match status" value="1"/>
</dbReference>
<dbReference type="Pfam" id="PF01381">
    <property type="entry name" value="HTH_3"/>
    <property type="match status" value="1"/>
</dbReference>
<evidence type="ECO:0000313" key="4">
    <source>
        <dbReference type="Proteomes" id="UP000027931"/>
    </source>
</evidence>
<sequence length="440" mass="51018">MTLAIDERNRLIGENLRKYRLLKGLTQDELAEGLCSVSQLSKVENGKTYLKRTILKEMANRLGVTVERIESEDALLEELSETLQLAKDSRTAGNLTKALEFVEQVVERARAFEYPELLLQGIQLQCSLLNTINEREKVIQIVHDVLSDDLPLTAEDRLFFHLEVGLAYEHSGHLSAAYDSYCRADQEIDLVQGNYETRYRVYYSLSRSHLAMNNNRTALRYAEKAEMVATEIKRHLWRLRASGLRATVLHRLEVYELAEQLFLETLQEAQDNQFLLDVLILNNNLGCMYLDIGKNGQAFSYLNRALKVSEILNHQQFMCDSLLHLAELYFRNGESKQAIQQIQRVLELSSQIPKQTYQERAKAHRILGWVKKSEGDFEGYITQMENALNICDENFVVFEAYEMAKETAEELYQKQDSRAVEFYRKAVQYNEKALEYGKRR</sequence>
<proteinExistence type="predicted"/>
<dbReference type="OrthoDB" id="252257at2"/>
<dbReference type="InterPro" id="IPR010982">
    <property type="entry name" value="Lambda_DNA-bd_dom_sf"/>
</dbReference>
<dbReference type="Pfam" id="PF13181">
    <property type="entry name" value="TPR_8"/>
    <property type="match status" value="2"/>
</dbReference>